<evidence type="ECO:0000313" key="10">
    <source>
        <dbReference type="EMBL" id="AKG90855.1"/>
    </source>
</evidence>
<keyword evidence="11" id="KW-1185">Reference proteome</keyword>
<dbReference type="SUPFAM" id="SSF55021">
    <property type="entry name" value="ACT-like"/>
    <property type="match status" value="2"/>
</dbReference>
<keyword evidence="2 7" id="KW-0808">Transferase</keyword>
<dbReference type="GO" id="GO:0009090">
    <property type="term" value="P:homoserine biosynthetic process"/>
    <property type="evidence" value="ECO:0007669"/>
    <property type="project" value="TreeGrafter"/>
</dbReference>
<dbReference type="Proteomes" id="UP000034723">
    <property type="component" value="Chromosome"/>
</dbReference>
<evidence type="ECO:0000256" key="1">
    <source>
        <dbReference type="ARBA" id="ARBA00010122"/>
    </source>
</evidence>
<evidence type="ECO:0000259" key="9">
    <source>
        <dbReference type="PROSITE" id="PS51671"/>
    </source>
</evidence>
<dbReference type="AlphaFoldDB" id="A0A0F7IEM8"/>
<organism evidence="10 11">
    <name type="scientific">Geoglobus ahangari</name>
    <dbReference type="NCBI Taxonomy" id="113653"/>
    <lineage>
        <taxon>Archaea</taxon>
        <taxon>Methanobacteriati</taxon>
        <taxon>Methanobacteriota</taxon>
        <taxon>Archaeoglobi</taxon>
        <taxon>Archaeoglobales</taxon>
        <taxon>Archaeoglobaceae</taxon>
        <taxon>Geoglobus</taxon>
    </lineage>
</organism>
<dbReference type="FunFam" id="3.30.2130.10:FF:000001">
    <property type="entry name" value="Bifunctional aspartokinase/homoserine dehydrogenase"/>
    <property type="match status" value="1"/>
</dbReference>
<dbReference type="PROSITE" id="PS00324">
    <property type="entry name" value="ASPARTOKINASE"/>
    <property type="match status" value="1"/>
</dbReference>
<evidence type="ECO:0000256" key="7">
    <source>
        <dbReference type="RuleBase" id="RU003448"/>
    </source>
</evidence>
<gene>
    <name evidence="10" type="ORF">GAH_01868</name>
</gene>
<accession>A0A0F7IEM8</accession>
<dbReference type="GO" id="GO:0005524">
    <property type="term" value="F:ATP binding"/>
    <property type="evidence" value="ECO:0007669"/>
    <property type="project" value="UniProtKB-KW"/>
</dbReference>
<dbReference type="FunCoup" id="A0A0F7IEM8">
    <property type="interactions" value="183"/>
</dbReference>
<dbReference type="NCBIfam" id="TIGR00657">
    <property type="entry name" value="asp_kinases"/>
    <property type="match status" value="1"/>
</dbReference>
<dbReference type="InterPro" id="IPR045865">
    <property type="entry name" value="ACT-like_dom_sf"/>
</dbReference>
<dbReference type="InterPro" id="IPR054352">
    <property type="entry name" value="ACT_Aspartokinase"/>
</dbReference>
<dbReference type="InterPro" id="IPR036393">
    <property type="entry name" value="AceGlu_kinase-like_sf"/>
</dbReference>
<dbReference type="PATRIC" id="fig|113653.22.peg.1837"/>
<dbReference type="InterPro" id="IPR041746">
    <property type="entry name" value="AK-LysC-like"/>
</dbReference>
<dbReference type="Gene3D" id="3.30.2130.10">
    <property type="entry name" value="VC0802-like"/>
    <property type="match status" value="1"/>
</dbReference>
<evidence type="ECO:0000256" key="4">
    <source>
        <dbReference type="ARBA" id="ARBA00022777"/>
    </source>
</evidence>
<dbReference type="SUPFAM" id="SSF53633">
    <property type="entry name" value="Carbamate kinase-like"/>
    <property type="match status" value="1"/>
</dbReference>
<comment type="catalytic activity">
    <reaction evidence="6 7">
        <text>L-aspartate + ATP = 4-phospho-L-aspartate + ADP</text>
        <dbReference type="Rhea" id="RHEA:23776"/>
        <dbReference type="ChEBI" id="CHEBI:29991"/>
        <dbReference type="ChEBI" id="CHEBI:30616"/>
        <dbReference type="ChEBI" id="CHEBI:57535"/>
        <dbReference type="ChEBI" id="CHEBI:456216"/>
        <dbReference type="EC" id="2.7.2.4"/>
    </reaction>
</comment>
<dbReference type="InterPro" id="IPR002912">
    <property type="entry name" value="ACT_dom"/>
</dbReference>
<comment type="pathway">
    <text evidence="8">Amino-acid biosynthesis; L-methionine biosynthesis via de novo pathway; L-homoserine from L-aspartate: step 1/3.</text>
</comment>
<keyword evidence="3" id="KW-0547">Nucleotide-binding</keyword>
<name>A0A0F7IEM8_9EURY</name>
<sequence length="464" mass="49975">MRIVMKFGGTSVKDGRSILHCANLIKKFSKNNEVVVVTSAMAGVTDSLLHAAKKCCNDPSPGFIKLFIAEMTKKHYDAVNDAVRNEEIKSKVLSKVDKLLDELEKVLLGINYLGELTPRSLDYILSFGERLSAPILSASLLSVGVDSLALEGGDAGILTDETYGRAKPLPEVYGTIKSRLEPLVSIKKTVPVVSGFIGTTKSGNITTLGRGGSDLTATLIASALNADEVWLWKEVDGVMTTDPKIVPEARLIPEISYQEAMELSHFGAKILHPKALEPVMKKRIPVRIKNTFNPDAEGTVIKESVTSTKDIVKALSLIERVAIINISGAGFDFAETMSNVFRALAENKVHVIMVSQSSSELNLSIVVDEADVEKAMKALNGMINGNGNVSKMEDIAVISAVGAGMAGTPGVAGRIFSALGRNRINVVMISQSCSEYNVSFVVKRDEGRKAVRVLHEEFELGRGS</sequence>
<dbReference type="HOGENOM" id="CLU_009116_6_1_2"/>
<dbReference type="KEGG" id="gah:GAH_01868"/>
<dbReference type="GO" id="GO:0004072">
    <property type="term" value="F:aspartate kinase activity"/>
    <property type="evidence" value="ECO:0007669"/>
    <property type="project" value="UniProtKB-EC"/>
</dbReference>
<dbReference type="CDD" id="cd04924">
    <property type="entry name" value="ACT_AK-Arch_2"/>
    <property type="match status" value="1"/>
</dbReference>
<comment type="pathway">
    <text evidence="8">Amino-acid biosynthesis; L-lysine biosynthesis via DAP pathway; (S)-tetrahydrodipicolinate from L-aspartate: step 1/4.</text>
</comment>
<dbReference type="InterPro" id="IPR018042">
    <property type="entry name" value="Aspartate_kinase_CS"/>
</dbReference>
<dbReference type="InterPro" id="IPR001048">
    <property type="entry name" value="Asp/Glu/Uridylate_kinase"/>
</dbReference>
<comment type="pathway">
    <text evidence="8">Amino-acid biosynthesis; L-threonine biosynthesis; L-threonine from L-aspartate: step 1/5.</text>
</comment>
<dbReference type="PIRSF" id="PIRSF000726">
    <property type="entry name" value="Asp_kin"/>
    <property type="match status" value="1"/>
</dbReference>
<evidence type="ECO:0000256" key="5">
    <source>
        <dbReference type="ARBA" id="ARBA00022840"/>
    </source>
</evidence>
<dbReference type="Pfam" id="PF00696">
    <property type="entry name" value="AA_kinase"/>
    <property type="match status" value="1"/>
</dbReference>
<dbReference type="PROSITE" id="PS51671">
    <property type="entry name" value="ACT"/>
    <property type="match status" value="1"/>
</dbReference>
<evidence type="ECO:0000256" key="3">
    <source>
        <dbReference type="ARBA" id="ARBA00022741"/>
    </source>
</evidence>
<dbReference type="UniPathway" id="UPA00050">
    <property type="reaction ID" value="UER00461"/>
</dbReference>
<dbReference type="GO" id="GO:0009089">
    <property type="term" value="P:lysine biosynthetic process via diaminopimelate"/>
    <property type="evidence" value="ECO:0007669"/>
    <property type="project" value="UniProtKB-UniPathway"/>
</dbReference>
<dbReference type="GeneID" id="24804435"/>
<dbReference type="NCBIfam" id="TIGR00656">
    <property type="entry name" value="asp_kin_monofn"/>
    <property type="match status" value="1"/>
</dbReference>
<keyword evidence="4 7" id="KW-0418">Kinase</keyword>
<dbReference type="CDD" id="cd04244">
    <property type="entry name" value="AAK_AK-LysC-like"/>
    <property type="match status" value="1"/>
</dbReference>
<dbReference type="UniPathway" id="UPA00034">
    <property type="reaction ID" value="UER00015"/>
</dbReference>
<proteinExistence type="inferred from homology"/>
<dbReference type="PANTHER" id="PTHR21499">
    <property type="entry name" value="ASPARTATE KINASE"/>
    <property type="match status" value="1"/>
</dbReference>
<feature type="domain" description="ACT" evidence="9">
    <location>
        <begin position="400"/>
        <end position="464"/>
    </location>
</feature>
<dbReference type="GO" id="GO:0009088">
    <property type="term" value="P:threonine biosynthetic process"/>
    <property type="evidence" value="ECO:0007669"/>
    <property type="project" value="UniProtKB-UniPathway"/>
</dbReference>
<dbReference type="OrthoDB" id="8904at2157"/>
<dbReference type="GO" id="GO:0005829">
    <property type="term" value="C:cytosol"/>
    <property type="evidence" value="ECO:0007669"/>
    <property type="project" value="TreeGrafter"/>
</dbReference>
<dbReference type="EMBL" id="CP011267">
    <property type="protein sequence ID" value="AKG90855.1"/>
    <property type="molecule type" value="Genomic_DNA"/>
</dbReference>
<dbReference type="InterPro" id="IPR005260">
    <property type="entry name" value="Asp_kin_monofn"/>
</dbReference>
<dbReference type="InParanoid" id="A0A0F7IEM8"/>
<evidence type="ECO:0000256" key="2">
    <source>
        <dbReference type="ARBA" id="ARBA00022679"/>
    </source>
</evidence>
<dbReference type="PANTHER" id="PTHR21499:SF59">
    <property type="entry name" value="ASPARTOKINASE"/>
    <property type="match status" value="1"/>
</dbReference>
<reference evidence="10 11" key="1">
    <citation type="submission" date="2015-04" db="EMBL/GenBank/DDBJ databases">
        <title>The complete genome sequence of the hyperthermophilic, obligate iron-reducing archaeon Geoglobus ahangari strain 234T.</title>
        <authorList>
            <person name="Manzella M.P."/>
            <person name="Holmes D.E."/>
            <person name="Rocheleau J.M."/>
            <person name="Chung A."/>
            <person name="Reguera G."/>
            <person name="Kashefi K."/>
        </authorList>
    </citation>
    <scope>NUCLEOTIDE SEQUENCE [LARGE SCALE GENOMIC DNA]</scope>
    <source>
        <strain evidence="10 11">234</strain>
    </source>
</reference>
<evidence type="ECO:0000313" key="11">
    <source>
        <dbReference type="Proteomes" id="UP000034723"/>
    </source>
</evidence>
<keyword evidence="8" id="KW-0028">Amino-acid biosynthesis</keyword>
<evidence type="ECO:0000256" key="6">
    <source>
        <dbReference type="ARBA" id="ARBA00047872"/>
    </source>
</evidence>
<dbReference type="UniPathway" id="UPA00051">
    <property type="reaction ID" value="UER00462"/>
</dbReference>
<dbReference type="Pfam" id="PF22468">
    <property type="entry name" value="ACT_9"/>
    <property type="match status" value="2"/>
</dbReference>
<dbReference type="STRING" id="113653.GAH_01868"/>
<protein>
    <recommendedName>
        <fullName evidence="7">Aspartokinase</fullName>
        <ecNumber evidence="7">2.7.2.4</ecNumber>
    </recommendedName>
</protein>
<dbReference type="EC" id="2.7.2.4" evidence="7"/>
<dbReference type="NCBIfam" id="NF004938">
    <property type="entry name" value="PRK06291.1"/>
    <property type="match status" value="1"/>
</dbReference>
<dbReference type="InterPro" id="IPR001341">
    <property type="entry name" value="Asp_kinase"/>
</dbReference>
<evidence type="ECO:0000256" key="8">
    <source>
        <dbReference type="RuleBase" id="RU004249"/>
    </source>
</evidence>
<dbReference type="Gene3D" id="3.40.1160.10">
    <property type="entry name" value="Acetylglutamate kinase-like"/>
    <property type="match status" value="1"/>
</dbReference>
<dbReference type="Gene3D" id="3.30.70.260">
    <property type="match status" value="1"/>
</dbReference>
<dbReference type="RefSeq" id="WP_048096323.1">
    <property type="nucleotide sequence ID" value="NZ_CP011267.1"/>
</dbReference>
<comment type="similarity">
    <text evidence="1 7">Belongs to the aspartokinase family.</text>
</comment>
<keyword evidence="5" id="KW-0067">ATP-binding</keyword>